<dbReference type="SUPFAM" id="SSF88946">
    <property type="entry name" value="Sigma2 domain of RNA polymerase sigma factors"/>
    <property type="match status" value="1"/>
</dbReference>
<sequence length="139" mass="15384">MVGNLSEVEDAVQEAYTRAWQRWGRLRAYADPEAWVRTVAYRVAVSSWRKAVNRVTAHRRHGPPADAPELDPGLLNLAAALRKVPPDQRRLLVLHHVVGLSVEAIAQETGTPTGTVKSRLSRGRAALRAELQEEAAHDV</sequence>
<dbReference type="InterPro" id="IPR013325">
    <property type="entry name" value="RNA_pol_sigma_r2"/>
</dbReference>
<dbReference type="NCBIfam" id="TIGR02937">
    <property type="entry name" value="sigma70-ECF"/>
    <property type="match status" value="1"/>
</dbReference>
<reference evidence="8" key="1">
    <citation type="journal article" date="2014" name="Int. J. Syst. Evol. Microbiol.">
        <title>Complete genome sequence of Corynebacterium casei LMG S-19264T (=DSM 44701T), isolated from a smear-ripened cheese.</title>
        <authorList>
            <consortium name="US DOE Joint Genome Institute (JGI-PGF)"/>
            <person name="Walter F."/>
            <person name="Albersmeier A."/>
            <person name="Kalinowski J."/>
            <person name="Ruckert C."/>
        </authorList>
    </citation>
    <scope>NUCLEOTIDE SEQUENCE</scope>
    <source>
        <strain evidence="8">VKM Ac-1321</strain>
    </source>
</reference>
<dbReference type="CDD" id="cd06171">
    <property type="entry name" value="Sigma70_r4"/>
    <property type="match status" value="1"/>
</dbReference>
<dbReference type="PANTHER" id="PTHR43133:SF50">
    <property type="entry name" value="ECF RNA POLYMERASE SIGMA FACTOR SIGM"/>
    <property type="match status" value="1"/>
</dbReference>
<evidence type="ECO:0008006" key="10">
    <source>
        <dbReference type="Google" id="ProtNLM"/>
    </source>
</evidence>
<gene>
    <name evidence="8" type="ORF">GCM10017581_070090</name>
</gene>
<dbReference type="RefSeq" id="WP_261959908.1">
    <property type="nucleotide sequence ID" value="NZ_CP073797.1"/>
</dbReference>
<proteinExistence type="inferred from homology"/>
<dbReference type="GO" id="GO:0003677">
    <property type="term" value="F:DNA binding"/>
    <property type="evidence" value="ECO:0007669"/>
    <property type="project" value="UniProtKB-KW"/>
</dbReference>
<feature type="domain" description="RNA polymerase sigma factor 70 region 4 type 2" evidence="7">
    <location>
        <begin position="75"/>
        <end position="127"/>
    </location>
</feature>
<evidence type="ECO:0000256" key="4">
    <source>
        <dbReference type="ARBA" id="ARBA00023125"/>
    </source>
</evidence>
<evidence type="ECO:0000259" key="6">
    <source>
        <dbReference type="Pfam" id="PF04542"/>
    </source>
</evidence>
<dbReference type="Gene3D" id="1.10.10.10">
    <property type="entry name" value="Winged helix-like DNA-binding domain superfamily/Winged helix DNA-binding domain"/>
    <property type="match status" value="1"/>
</dbReference>
<dbReference type="Gene3D" id="1.10.1740.10">
    <property type="match status" value="1"/>
</dbReference>
<dbReference type="EMBL" id="BSFP01000055">
    <property type="protein sequence ID" value="GLL05262.1"/>
    <property type="molecule type" value="Genomic_DNA"/>
</dbReference>
<protein>
    <recommendedName>
        <fullName evidence="10">RNA polymerase sigma-70 factor (ECF subfamily)</fullName>
    </recommendedName>
</protein>
<dbReference type="PANTHER" id="PTHR43133">
    <property type="entry name" value="RNA POLYMERASE ECF-TYPE SIGMA FACTO"/>
    <property type="match status" value="1"/>
</dbReference>
<keyword evidence="5" id="KW-0804">Transcription</keyword>
<dbReference type="SUPFAM" id="SSF88659">
    <property type="entry name" value="Sigma3 and sigma4 domains of RNA polymerase sigma factors"/>
    <property type="match status" value="1"/>
</dbReference>
<keyword evidence="2" id="KW-0805">Transcription regulation</keyword>
<evidence type="ECO:0000256" key="2">
    <source>
        <dbReference type="ARBA" id="ARBA00023015"/>
    </source>
</evidence>
<keyword evidence="9" id="KW-1185">Reference proteome</keyword>
<evidence type="ECO:0000256" key="5">
    <source>
        <dbReference type="ARBA" id="ARBA00023163"/>
    </source>
</evidence>
<dbReference type="InterPro" id="IPR013249">
    <property type="entry name" value="RNA_pol_sigma70_r4_t2"/>
</dbReference>
<dbReference type="Pfam" id="PF08281">
    <property type="entry name" value="Sigma70_r4_2"/>
    <property type="match status" value="1"/>
</dbReference>
<accession>A0A9W6NQM2</accession>
<comment type="similarity">
    <text evidence="1">Belongs to the sigma-70 factor family. ECF subfamily.</text>
</comment>
<dbReference type="InterPro" id="IPR014284">
    <property type="entry name" value="RNA_pol_sigma-70_dom"/>
</dbReference>
<feature type="domain" description="RNA polymerase sigma-70 region 2" evidence="6">
    <location>
        <begin position="1"/>
        <end position="51"/>
    </location>
</feature>
<dbReference type="AlphaFoldDB" id="A0A9W6NQM2"/>
<name>A0A9W6NQM2_9ACTN</name>
<evidence type="ECO:0000256" key="3">
    <source>
        <dbReference type="ARBA" id="ARBA00023082"/>
    </source>
</evidence>
<evidence type="ECO:0000313" key="8">
    <source>
        <dbReference type="EMBL" id="GLL05262.1"/>
    </source>
</evidence>
<dbReference type="GO" id="GO:0016987">
    <property type="term" value="F:sigma factor activity"/>
    <property type="evidence" value="ECO:0007669"/>
    <property type="project" value="UniProtKB-KW"/>
</dbReference>
<evidence type="ECO:0000313" key="9">
    <source>
        <dbReference type="Proteomes" id="UP001143480"/>
    </source>
</evidence>
<organism evidence="8 9">
    <name type="scientific">Dactylosporangium matsuzakiense</name>
    <dbReference type="NCBI Taxonomy" id="53360"/>
    <lineage>
        <taxon>Bacteria</taxon>
        <taxon>Bacillati</taxon>
        <taxon>Actinomycetota</taxon>
        <taxon>Actinomycetes</taxon>
        <taxon>Micromonosporales</taxon>
        <taxon>Micromonosporaceae</taxon>
        <taxon>Dactylosporangium</taxon>
    </lineage>
</organism>
<dbReference type="InterPro" id="IPR039425">
    <property type="entry name" value="RNA_pol_sigma-70-like"/>
</dbReference>
<dbReference type="Pfam" id="PF04542">
    <property type="entry name" value="Sigma70_r2"/>
    <property type="match status" value="1"/>
</dbReference>
<evidence type="ECO:0000256" key="1">
    <source>
        <dbReference type="ARBA" id="ARBA00010641"/>
    </source>
</evidence>
<dbReference type="InterPro" id="IPR007627">
    <property type="entry name" value="RNA_pol_sigma70_r2"/>
</dbReference>
<evidence type="ECO:0000259" key="7">
    <source>
        <dbReference type="Pfam" id="PF08281"/>
    </source>
</evidence>
<keyword evidence="3" id="KW-0731">Sigma factor</keyword>
<keyword evidence="4" id="KW-0238">DNA-binding</keyword>
<dbReference type="InterPro" id="IPR036388">
    <property type="entry name" value="WH-like_DNA-bd_sf"/>
</dbReference>
<reference evidence="8" key="2">
    <citation type="submission" date="2023-01" db="EMBL/GenBank/DDBJ databases">
        <authorList>
            <person name="Sun Q."/>
            <person name="Evtushenko L."/>
        </authorList>
    </citation>
    <scope>NUCLEOTIDE SEQUENCE</scope>
    <source>
        <strain evidence="8">VKM Ac-1321</strain>
    </source>
</reference>
<dbReference type="Proteomes" id="UP001143480">
    <property type="component" value="Unassembled WGS sequence"/>
</dbReference>
<dbReference type="GO" id="GO:0006352">
    <property type="term" value="P:DNA-templated transcription initiation"/>
    <property type="evidence" value="ECO:0007669"/>
    <property type="project" value="InterPro"/>
</dbReference>
<dbReference type="InterPro" id="IPR013324">
    <property type="entry name" value="RNA_pol_sigma_r3/r4-like"/>
</dbReference>
<comment type="caution">
    <text evidence="8">The sequence shown here is derived from an EMBL/GenBank/DDBJ whole genome shotgun (WGS) entry which is preliminary data.</text>
</comment>